<keyword evidence="3 12" id="KW-0808">Transferase</keyword>
<feature type="domain" description="Protein kinase" evidence="10">
    <location>
        <begin position="1257"/>
        <end position="1579"/>
    </location>
</feature>
<dbReference type="InterPro" id="IPR050236">
    <property type="entry name" value="Ser_Thr_kinase_AGC"/>
</dbReference>
<feature type="compositionally biased region" description="Low complexity" evidence="9">
    <location>
        <begin position="1733"/>
        <end position="1757"/>
    </location>
</feature>
<dbReference type="InterPro" id="IPR008271">
    <property type="entry name" value="Ser/Thr_kinase_AS"/>
</dbReference>
<evidence type="ECO:0000256" key="8">
    <source>
        <dbReference type="ARBA" id="ARBA00048679"/>
    </source>
</evidence>
<dbReference type="SMART" id="SM00220">
    <property type="entry name" value="S_TKc"/>
    <property type="match status" value="1"/>
</dbReference>
<feature type="region of interest" description="Disordered" evidence="9">
    <location>
        <begin position="1609"/>
        <end position="1647"/>
    </location>
</feature>
<dbReference type="InterPro" id="IPR011006">
    <property type="entry name" value="CheY-like_superfamily"/>
</dbReference>
<evidence type="ECO:0000256" key="6">
    <source>
        <dbReference type="ARBA" id="ARBA00022840"/>
    </source>
</evidence>
<dbReference type="InterPro" id="IPR011009">
    <property type="entry name" value="Kinase-like_dom_sf"/>
</dbReference>
<reference evidence="12 13" key="1">
    <citation type="journal article" date="2020" name="Elife">
        <title>Loss of centromere function drives karyotype evolution in closely related Malassezia species.</title>
        <authorList>
            <person name="Sankaranarayanan S.R."/>
            <person name="Ianiri G."/>
            <person name="Coelho M.A."/>
            <person name="Reza M.H."/>
            <person name="Thimmappa B.C."/>
            <person name="Ganguly P."/>
            <person name="Vadnala R.N."/>
            <person name="Sun S."/>
            <person name="Siddharthan R."/>
            <person name="Tellgren-Roth C."/>
            <person name="Dawson T.L."/>
            <person name="Heitman J."/>
            <person name="Sanyal K."/>
        </authorList>
    </citation>
    <scope>NUCLEOTIDE SEQUENCE [LARGE SCALE GENOMIC DNA]</scope>
    <source>
        <strain evidence="12">CBS14141</strain>
    </source>
</reference>
<keyword evidence="13" id="KW-1185">Reference proteome</keyword>
<protein>
    <recommendedName>
        <fullName evidence="1">non-specific serine/threonine protein kinase</fullName>
        <ecNumber evidence="1">2.7.11.1</ecNumber>
    </recommendedName>
</protein>
<dbReference type="EMBL" id="CP046234">
    <property type="protein sequence ID" value="WFD46601.1"/>
    <property type="molecule type" value="Genomic_DNA"/>
</dbReference>
<dbReference type="Gene3D" id="1.10.510.10">
    <property type="entry name" value="Transferase(Phosphotransferase) domain 1"/>
    <property type="match status" value="2"/>
</dbReference>
<comment type="catalytic activity">
    <reaction evidence="8">
        <text>L-seryl-[protein] + ATP = O-phospho-L-seryl-[protein] + ADP + H(+)</text>
        <dbReference type="Rhea" id="RHEA:17989"/>
        <dbReference type="Rhea" id="RHEA-COMP:9863"/>
        <dbReference type="Rhea" id="RHEA-COMP:11604"/>
        <dbReference type="ChEBI" id="CHEBI:15378"/>
        <dbReference type="ChEBI" id="CHEBI:29999"/>
        <dbReference type="ChEBI" id="CHEBI:30616"/>
        <dbReference type="ChEBI" id="CHEBI:83421"/>
        <dbReference type="ChEBI" id="CHEBI:456216"/>
        <dbReference type="EC" id="2.7.11.1"/>
    </reaction>
</comment>
<evidence type="ECO:0000256" key="7">
    <source>
        <dbReference type="ARBA" id="ARBA00047899"/>
    </source>
</evidence>
<dbReference type="PROSITE" id="PS00108">
    <property type="entry name" value="PROTEIN_KINASE_ST"/>
    <property type="match status" value="1"/>
</dbReference>
<dbReference type="Pfam" id="PF00069">
    <property type="entry name" value="Pkinase"/>
    <property type="match status" value="2"/>
</dbReference>
<evidence type="ECO:0000256" key="4">
    <source>
        <dbReference type="ARBA" id="ARBA00022741"/>
    </source>
</evidence>
<keyword evidence="6" id="KW-0067">ATP-binding</keyword>
<dbReference type="PANTHER" id="PTHR24356">
    <property type="entry name" value="SERINE/THREONINE-PROTEIN KINASE"/>
    <property type="match status" value="1"/>
</dbReference>
<evidence type="ECO:0000313" key="12">
    <source>
        <dbReference type="EMBL" id="WFD46601.1"/>
    </source>
</evidence>
<dbReference type="EC" id="2.7.11.1" evidence="1"/>
<feature type="compositionally biased region" description="Pro residues" evidence="9">
    <location>
        <begin position="1113"/>
        <end position="1129"/>
    </location>
</feature>
<dbReference type="InterPro" id="IPR001789">
    <property type="entry name" value="Sig_transdc_resp-reg_receiver"/>
</dbReference>
<dbReference type="SUPFAM" id="SSF52172">
    <property type="entry name" value="CheY-like"/>
    <property type="match status" value="1"/>
</dbReference>
<evidence type="ECO:0000259" key="10">
    <source>
        <dbReference type="SMART" id="SM00220"/>
    </source>
</evidence>
<feature type="compositionally biased region" description="Low complexity" evidence="9">
    <location>
        <begin position="217"/>
        <end position="226"/>
    </location>
</feature>
<accession>A0ABY8EM35</accession>
<feature type="compositionally biased region" description="Acidic residues" evidence="9">
    <location>
        <begin position="1162"/>
        <end position="1174"/>
    </location>
</feature>
<evidence type="ECO:0000256" key="5">
    <source>
        <dbReference type="ARBA" id="ARBA00022777"/>
    </source>
</evidence>
<feature type="compositionally biased region" description="Low complexity" evidence="9">
    <location>
        <begin position="1682"/>
        <end position="1700"/>
    </location>
</feature>
<sequence length="1923" mass="205532">MDAGTLAQPGASPTWQTPGGRSFRSSLQSTTPSFSSPLALAPTLPDDVHAEPSSSRRFHEPHDTPGARHAHTGAVPMRAAQKPASSVLSQSVSPSMPARVSFVRSYSGGRRATPPGVMGPPSVPRHVQNGSREGRNVSYSPARSDARMHTPTIHRRAHSTTAASLSSGILCSSPVGGVDGVDPQLVAAISDARRGGRQGPSLEPPIVESPSTAFTTSDSSGPELSLSPPPQDLAHRLETLALDSPSASPAPRRGEGLRLQRVPRSVAMASNMVSSQPRSRARHASQLTSPQPSPTEGSDSAMSQPALGLGLGLGLPSLDIRPRRADVEARQASSASPAVHADAVHLDTEACTVAVARAYKTQHWRRECAAWPSWTEALRVAPSPGIAQRAVAHARAVHVQSARVDKNMSSYVRLASGTRVAASVPSLRAALTDAAKTPAPAPDAPAPDAHRTNEHDVFGVRRGVHDAPAPRSTRVASDRVAGAAPKSAVGARRQNTTMSIDDTVAAQRRQLWNEVVQAKSMCDAELAKILEALLEYTEHVASINEHSPDTTVQVADDEAGMPLLDARDDEARPSDASLEPLLSIASVATELRSMSLHALLARPGLCRPYVNEIQALGAVWDEHPDWHGRGWYVELLLTVAMLSRVLEWWDAEHRFWSDDPRAPVRAAQAEEASSTRWLHGATVRGTETGEAGADAAPTTPVRVPAAESAPSAPDAVAAPAAAPDAVPHNAAPNMLLELSLDEERIVYVSPTWAQVVGTDPAALLDVPIAHLLSARSATIFARATKQLRENAWHTVELVCEVARLPGDETPTRPLPLVLEAQGMLVQHRATPEPSHTMWVLRVSDDAAGERSMQQPQLSQPAANVPLGTAALHTELLLCRICEREVPAWFFAKHSEICHEIHRLELEIGTINEMLLELSESARALLTRLENDPASTSVAHDERATRGAHDMVYRGQVLALPPATSVPSALEGVAKAVPLERASSRAHAVKQAAHLVEAALALLDTAMSISTPGVRDDAPEDWTQLLSPRSERHVETLRTWQLPRTQDAALHMLANDVQEAATNKVHAVNRMRNTIVYVETVRMESEQRVAELLDGGDATVVEGELDDAEVDAPPEAPPGPPAGAPSPAAPPVAEKRAVPPTPRVASPAELSEPEDINGVLFDPVDDVELTDDDDNGAAAQPPTRTGRNRSPIPIPNARRPLRRGAHTPVSSPRHAPSASLSDARYLSIASPRVGATPTSPSLVPRAQPKATAASIKDFELLKPISKGAYGSVFLARKRATGDHYAIKVLKKADMIAKNQITNVRAERMILMNRTQSPFVVKLFFTFQSTEYLYLVMEYLPGGDCASLVKTLGELPEAWARQYLAEIVNGLAYLHSTGVVHRDMKPDNLLIDQRGHLKLTDFGLSKFGLLGRQTRVRNASAPDGAAQPLAAPPLSTTWAQLPDAASASDAAPVPLASVPNAAQNTEAYFRSMAQDGETKRIVGTPDYLAPETILGVGMDEFGVDWWAVGVILFEFLCGYPPFHASTPNQVFDKILTRSIDWDTDAPLSEEARDLIERLICTDRRERLGARGVDEIRAHPFFAGIDWDHLADADGPFVPCLDDAASTDYFDPRGAVPQTFDEDAPSTSDDAPIPAAPHSPVPITRTSGSSGSFVPANEFGSFSYKNLPVLKQANDEMVRRIRTESNSGPPSASPTSASSASMAAPLRPSLMHRRAHSDLPRVLAPQAGSGTGTPLSTGASATSEAASSPHSSGRSSSMRSHPAHASWTGSASGTRSLLPVLVADFNPVSRRALQTALVQAGAQPTLVEDGAEMCRLAMGETKYAMLFVKLALRVVNGQDVARMIKSTRNVNAQTPIIALMLHDDATDASGSVFDAILSLPASPAQLAALLHPLREEHMPSPYVLSPTFAEYEEDGSGTLNMDRMML</sequence>
<keyword evidence="5 12" id="KW-0418">Kinase</keyword>
<gene>
    <name evidence="12" type="primary">RIM15</name>
    <name evidence="12" type="ORF">GLX27_001238</name>
</gene>
<dbReference type="Proteomes" id="UP000818624">
    <property type="component" value="Chromosome 1"/>
</dbReference>
<dbReference type="Gene3D" id="3.40.50.2300">
    <property type="match status" value="1"/>
</dbReference>
<feature type="region of interest" description="Disordered" evidence="9">
    <location>
        <begin position="1679"/>
        <end position="1700"/>
    </location>
</feature>
<feature type="region of interest" description="Disordered" evidence="9">
    <location>
        <begin position="464"/>
        <end position="492"/>
    </location>
</feature>
<proteinExistence type="predicted"/>
<keyword evidence="2 12" id="KW-0723">Serine/threonine-protein kinase</keyword>
<evidence type="ECO:0000259" key="11">
    <source>
        <dbReference type="SMART" id="SM00448"/>
    </source>
</evidence>
<evidence type="ECO:0000256" key="1">
    <source>
        <dbReference type="ARBA" id="ARBA00012513"/>
    </source>
</evidence>
<comment type="catalytic activity">
    <reaction evidence="7">
        <text>L-threonyl-[protein] + ATP = O-phospho-L-threonyl-[protein] + ADP + H(+)</text>
        <dbReference type="Rhea" id="RHEA:46608"/>
        <dbReference type="Rhea" id="RHEA-COMP:11060"/>
        <dbReference type="Rhea" id="RHEA-COMP:11605"/>
        <dbReference type="ChEBI" id="CHEBI:15378"/>
        <dbReference type="ChEBI" id="CHEBI:30013"/>
        <dbReference type="ChEBI" id="CHEBI:30616"/>
        <dbReference type="ChEBI" id="CHEBI:61977"/>
        <dbReference type="ChEBI" id="CHEBI:456216"/>
        <dbReference type="EC" id="2.7.11.1"/>
    </reaction>
</comment>
<feature type="region of interest" description="Disordered" evidence="9">
    <location>
        <begin position="193"/>
        <end position="308"/>
    </location>
</feature>
<feature type="compositionally biased region" description="Polar residues" evidence="9">
    <location>
        <begin position="285"/>
        <end position="303"/>
    </location>
</feature>
<feature type="region of interest" description="Disordered" evidence="9">
    <location>
        <begin position="1108"/>
        <end position="1220"/>
    </location>
</feature>
<dbReference type="CDD" id="cd05611">
    <property type="entry name" value="STKc_Rim15_like"/>
    <property type="match status" value="1"/>
</dbReference>
<keyword evidence="4" id="KW-0547">Nucleotide-binding</keyword>
<feature type="compositionally biased region" description="Low complexity" evidence="9">
    <location>
        <begin position="25"/>
        <end position="38"/>
    </location>
</feature>
<dbReference type="InterPro" id="IPR000719">
    <property type="entry name" value="Prot_kinase_dom"/>
</dbReference>
<dbReference type="SMART" id="SM00448">
    <property type="entry name" value="REC"/>
    <property type="match status" value="1"/>
</dbReference>
<feature type="compositionally biased region" description="Low complexity" evidence="9">
    <location>
        <begin position="85"/>
        <end position="95"/>
    </location>
</feature>
<dbReference type="SUPFAM" id="SSF56112">
    <property type="entry name" value="Protein kinase-like (PK-like)"/>
    <property type="match status" value="1"/>
</dbReference>
<dbReference type="Gene3D" id="3.30.200.20">
    <property type="entry name" value="Phosphorylase Kinase, domain 1"/>
    <property type="match status" value="2"/>
</dbReference>
<dbReference type="GO" id="GO:0004674">
    <property type="term" value="F:protein serine/threonine kinase activity"/>
    <property type="evidence" value="ECO:0007669"/>
    <property type="project" value="UniProtKB-KW"/>
</dbReference>
<dbReference type="PANTHER" id="PTHR24356:SF1">
    <property type="entry name" value="SERINE_THREONINE-PROTEIN KINASE GREATWALL"/>
    <property type="match status" value="1"/>
</dbReference>
<evidence type="ECO:0000256" key="3">
    <source>
        <dbReference type="ARBA" id="ARBA00022679"/>
    </source>
</evidence>
<feature type="compositionally biased region" description="Basic and acidic residues" evidence="9">
    <location>
        <begin position="57"/>
        <end position="66"/>
    </location>
</feature>
<organism evidence="12 13">
    <name type="scientific">Malassezia furfur</name>
    <name type="common">Pityriasis versicolor infection agent</name>
    <name type="synonym">Pityrosporum furfur</name>
    <dbReference type="NCBI Taxonomy" id="55194"/>
    <lineage>
        <taxon>Eukaryota</taxon>
        <taxon>Fungi</taxon>
        <taxon>Dikarya</taxon>
        <taxon>Basidiomycota</taxon>
        <taxon>Ustilaginomycotina</taxon>
        <taxon>Malasseziomycetes</taxon>
        <taxon>Malasseziales</taxon>
        <taxon>Malasseziaceae</taxon>
        <taxon>Malassezia</taxon>
    </lineage>
</organism>
<feature type="domain" description="Response regulatory" evidence="11">
    <location>
        <begin position="1775"/>
        <end position="1887"/>
    </location>
</feature>
<evidence type="ECO:0000313" key="13">
    <source>
        <dbReference type="Proteomes" id="UP000818624"/>
    </source>
</evidence>
<feature type="region of interest" description="Disordered" evidence="9">
    <location>
        <begin position="1"/>
        <end position="161"/>
    </location>
</feature>
<name>A0ABY8EM35_MALFU</name>
<evidence type="ECO:0000256" key="2">
    <source>
        <dbReference type="ARBA" id="ARBA00022527"/>
    </source>
</evidence>
<evidence type="ECO:0000256" key="9">
    <source>
        <dbReference type="SAM" id="MobiDB-lite"/>
    </source>
</evidence>
<feature type="region of interest" description="Disordered" evidence="9">
    <location>
        <begin position="1720"/>
        <end position="1768"/>
    </location>
</feature>